<dbReference type="InterPro" id="IPR038922">
    <property type="entry name" value="HYPK_UBA"/>
</dbReference>
<proteinExistence type="predicted"/>
<dbReference type="Gene3D" id="1.10.8.10">
    <property type="entry name" value="DNA helicase RuvA subunit, C-terminal domain"/>
    <property type="match status" value="1"/>
</dbReference>
<dbReference type="STRING" id="3469.A0A4Y7ILR2"/>
<dbReference type="Gramene" id="RZC48662">
    <property type="protein sequence ID" value="RZC48662"/>
    <property type="gene ID" value="C5167_017089"/>
</dbReference>
<keyword evidence="3" id="KW-1185">Reference proteome</keyword>
<dbReference type="PANTHER" id="PTHR31184:SF2">
    <property type="entry name" value="HUNTINGTIN-INTERACTING PROTEIN K"/>
    <property type="match status" value="1"/>
</dbReference>
<name>A0A4Y7ILR2_PAPSO</name>
<feature type="domain" description="Nascent polypeptide-associated complex subunit alpha-like UBA" evidence="1">
    <location>
        <begin position="70"/>
        <end position="110"/>
    </location>
</feature>
<dbReference type="InterPro" id="IPR044034">
    <property type="entry name" value="NAC-like_UBA"/>
</dbReference>
<sequence>MEVVDEGIDRLVEDSKDLQQQSKALDKLTDHVEDRQLDISRVQEAMASIAASSEADLNAMKLREKELAAVKINAGDIDIIADELEMDKKVAERTLREHKGDAVAAVRHLLR</sequence>
<reference evidence="2 3" key="1">
    <citation type="journal article" date="2018" name="Science">
        <title>The opium poppy genome and morphinan production.</title>
        <authorList>
            <person name="Guo L."/>
            <person name="Winzer T."/>
            <person name="Yang X."/>
            <person name="Li Y."/>
            <person name="Ning Z."/>
            <person name="He Z."/>
            <person name="Teodor R."/>
            <person name="Lu Y."/>
            <person name="Bowser T.A."/>
            <person name="Graham I.A."/>
            <person name="Ye K."/>
        </authorList>
    </citation>
    <scope>NUCLEOTIDE SEQUENCE [LARGE SCALE GENOMIC DNA]</scope>
    <source>
        <strain evidence="3">cv. HN1</strain>
        <tissue evidence="2">Leaves</tissue>
    </source>
</reference>
<dbReference type="AlphaFoldDB" id="A0A4Y7ILR2"/>
<protein>
    <recommendedName>
        <fullName evidence="1">Nascent polypeptide-associated complex subunit alpha-like UBA domain-containing protein</fullName>
    </recommendedName>
</protein>
<dbReference type="CDD" id="cd14361">
    <property type="entry name" value="UBA_HYPK"/>
    <property type="match status" value="1"/>
</dbReference>
<dbReference type="EMBL" id="CM010716">
    <property type="protein sequence ID" value="RZC48662.1"/>
    <property type="molecule type" value="Genomic_DNA"/>
</dbReference>
<gene>
    <name evidence="2" type="ORF">C5167_017089</name>
</gene>
<dbReference type="GO" id="GO:0050821">
    <property type="term" value="P:protein stabilization"/>
    <property type="evidence" value="ECO:0007669"/>
    <property type="project" value="TreeGrafter"/>
</dbReference>
<dbReference type="OMA" id="IIGDRRN"/>
<evidence type="ECO:0000313" key="3">
    <source>
        <dbReference type="Proteomes" id="UP000316621"/>
    </source>
</evidence>
<accession>A0A4Y7ILR2</accession>
<dbReference type="OrthoDB" id="285219at2759"/>
<dbReference type="Proteomes" id="UP000316621">
    <property type="component" value="Chromosome 2"/>
</dbReference>
<organism evidence="2 3">
    <name type="scientific">Papaver somniferum</name>
    <name type="common">Opium poppy</name>
    <dbReference type="NCBI Taxonomy" id="3469"/>
    <lineage>
        <taxon>Eukaryota</taxon>
        <taxon>Viridiplantae</taxon>
        <taxon>Streptophyta</taxon>
        <taxon>Embryophyta</taxon>
        <taxon>Tracheophyta</taxon>
        <taxon>Spermatophyta</taxon>
        <taxon>Magnoliopsida</taxon>
        <taxon>Ranunculales</taxon>
        <taxon>Papaveraceae</taxon>
        <taxon>Papaveroideae</taxon>
        <taxon>Papaver</taxon>
    </lineage>
</organism>
<dbReference type="Pfam" id="PF19026">
    <property type="entry name" value="UBA_HYPK"/>
    <property type="match status" value="1"/>
</dbReference>
<dbReference type="PANTHER" id="PTHR31184">
    <property type="entry name" value="HUNTINGTIN-INTERACTING PROTEIN K FAMILY MEMBER"/>
    <property type="match status" value="1"/>
</dbReference>
<evidence type="ECO:0000259" key="1">
    <source>
        <dbReference type="Pfam" id="PF19026"/>
    </source>
</evidence>
<evidence type="ECO:0000313" key="2">
    <source>
        <dbReference type="EMBL" id="RZC48662.1"/>
    </source>
</evidence>
<dbReference type="InterPro" id="IPR052617">
    <property type="entry name" value="Huntingtin-int_K"/>
</dbReference>